<reference evidence="2" key="1">
    <citation type="journal article" date="2019" name="Int. J. Syst. Evol. Microbiol.">
        <title>The Global Catalogue of Microorganisms (GCM) 10K type strain sequencing project: providing services to taxonomists for standard genome sequencing and annotation.</title>
        <authorList>
            <consortium name="The Broad Institute Genomics Platform"/>
            <consortium name="The Broad Institute Genome Sequencing Center for Infectious Disease"/>
            <person name="Wu L."/>
            <person name="Ma J."/>
        </authorList>
    </citation>
    <scope>NUCLEOTIDE SEQUENCE [LARGE SCALE GENOMIC DNA]</scope>
    <source>
        <strain evidence="2">CCUG 43111</strain>
    </source>
</reference>
<name>A0ABW0MIC3_9BURK</name>
<gene>
    <name evidence="1" type="ORF">ACFPQ5_02355</name>
</gene>
<protein>
    <submittedName>
        <fullName evidence="1">Uncharacterized protein</fullName>
    </submittedName>
</protein>
<sequence>MSSVFRLVRDEGGLEPVVVFEDSTTPGFVPLWEEVGVYDALYNSDGKRARDVSRAIAYGLDRVSSEPGLNRLVPSSASMGEAIRFLENVNRGCVIHGSAEIQSR</sequence>
<organism evidence="1 2">
    <name type="scientific">Massilia suwonensis</name>
    <dbReference type="NCBI Taxonomy" id="648895"/>
    <lineage>
        <taxon>Bacteria</taxon>
        <taxon>Pseudomonadati</taxon>
        <taxon>Pseudomonadota</taxon>
        <taxon>Betaproteobacteria</taxon>
        <taxon>Burkholderiales</taxon>
        <taxon>Oxalobacteraceae</taxon>
        <taxon>Telluria group</taxon>
        <taxon>Massilia</taxon>
    </lineage>
</organism>
<evidence type="ECO:0000313" key="2">
    <source>
        <dbReference type="Proteomes" id="UP001596101"/>
    </source>
</evidence>
<evidence type="ECO:0000313" key="1">
    <source>
        <dbReference type="EMBL" id="MFC5477017.1"/>
    </source>
</evidence>
<dbReference type="Proteomes" id="UP001596101">
    <property type="component" value="Unassembled WGS sequence"/>
</dbReference>
<dbReference type="EMBL" id="JBHSMR010000001">
    <property type="protein sequence ID" value="MFC5477017.1"/>
    <property type="molecule type" value="Genomic_DNA"/>
</dbReference>
<comment type="caution">
    <text evidence="1">The sequence shown here is derived from an EMBL/GenBank/DDBJ whole genome shotgun (WGS) entry which is preliminary data.</text>
</comment>
<accession>A0ABW0MIC3</accession>
<proteinExistence type="predicted"/>
<dbReference type="RefSeq" id="WP_136220715.1">
    <property type="nucleotide sequence ID" value="NZ_JBHSMR010000001.1"/>
</dbReference>
<keyword evidence="2" id="KW-1185">Reference proteome</keyword>